<sequence length="546" mass="61217">MSPMRMGVPNAPPIETGDAGIAAFREGVKLYEVTLGNRWSREFHCKEMARWQKLYATLARKRAANSAAAAHFSHLSALCGELLLEYGLEPIQKKRVPKAVAAIPLTYPDFSDDITHRIHFLKGPGIRRQRAVELATHAPAVYKQTSDRGRVLVSVGVPKANVRLFERLVEAIGDLAQGDYAAAGFDIGFVMRPEGIPQEQSWTANPLDPVLPIARIWEDNQRARGYSWQARGLGDQWHGLDGKGLPEDIPDITGIPWDPDPLWQRVLELTESDRLHEALALVEAIPGHEREPAFDEVIYLRFLTNTPLRADDIRLLARKHVERSLIAGRLLDEFEAFLGHLDAQFALEPPLLEEMTRLQPDFGSTMMPPMPPASDWAAYRRYRAGFTTPSGQRGRIFSINIGVADTGASEFFASAMVAAEESFRRERSILEIGKGWISEVALFDLVRSIWPSAIHQWRPAFLGMQSIDIHVPELRLAIEYQGQQYYDPIGLFGGGKGLTLTKARDEKKRMLLAHHGVRLLEWRFDVQINRAALVDRLAGIAILVPD</sequence>
<dbReference type="AlphaFoldDB" id="A0A7C9RBF8"/>
<comment type="caution">
    <text evidence="1">The sequence shown here is derived from an EMBL/GenBank/DDBJ whole genome shotgun (WGS) entry which is preliminary data.</text>
</comment>
<name>A0A7C9RBF8_9HYPH</name>
<gene>
    <name evidence="1" type="ORF">G6N74_28295</name>
</gene>
<dbReference type="EMBL" id="JAAKZG010000022">
    <property type="protein sequence ID" value="NGN44961.1"/>
    <property type="molecule type" value="Genomic_DNA"/>
</dbReference>
<proteinExistence type="predicted"/>
<accession>A0A7C9RBF8</accession>
<evidence type="ECO:0000313" key="2">
    <source>
        <dbReference type="Proteomes" id="UP000481252"/>
    </source>
</evidence>
<dbReference type="RefSeq" id="WP_165121332.1">
    <property type="nucleotide sequence ID" value="NZ_JAAKZG010000022.1"/>
</dbReference>
<reference evidence="1 2" key="1">
    <citation type="submission" date="2020-02" db="EMBL/GenBank/DDBJ databases">
        <title>Genome sequence of the type strain CGMCC 1.15528 of Mesorhizobium zhangyense.</title>
        <authorList>
            <person name="Gao J."/>
            <person name="Sun J."/>
        </authorList>
    </citation>
    <scope>NUCLEOTIDE SEQUENCE [LARGE SCALE GENOMIC DNA]</scope>
    <source>
        <strain evidence="1 2">CGMCC 1.15528</strain>
    </source>
</reference>
<protein>
    <submittedName>
        <fullName evidence="1">Uncharacterized protein</fullName>
    </submittedName>
</protein>
<organism evidence="1 2">
    <name type="scientific">Mesorhizobium zhangyense</name>
    <dbReference type="NCBI Taxonomy" id="1776730"/>
    <lineage>
        <taxon>Bacteria</taxon>
        <taxon>Pseudomonadati</taxon>
        <taxon>Pseudomonadota</taxon>
        <taxon>Alphaproteobacteria</taxon>
        <taxon>Hyphomicrobiales</taxon>
        <taxon>Phyllobacteriaceae</taxon>
        <taxon>Mesorhizobium</taxon>
    </lineage>
</organism>
<keyword evidence="2" id="KW-1185">Reference proteome</keyword>
<dbReference type="Proteomes" id="UP000481252">
    <property type="component" value="Unassembled WGS sequence"/>
</dbReference>
<evidence type="ECO:0000313" key="1">
    <source>
        <dbReference type="EMBL" id="NGN44961.1"/>
    </source>
</evidence>